<sequence>MNYSEKYKFSDFTLSNYCRLLSLGLANYEFRSFDQEYVPRSILLRHDLEFSIPIAVRMAEIEAELGIKSTYFIQLHSEWYNLLERRSFEGIKQIQSLGHQLGLHFDSRFWNITDESQLDKAIEFDKEILEKYFDTELKAFSFHNNTDFTLSCRKEKYGGLLNVYSDYFRGKYAYNADSLGHWRFERMEDRLTEAKELALQLLFHDGMWQEEVLPPRQRVFKVIDDRAKWMKETYDIHLAAIGQKNIDWDGDINGND</sequence>
<dbReference type="GO" id="GO:0005975">
    <property type="term" value="P:carbohydrate metabolic process"/>
    <property type="evidence" value="ECO:0007669"/>
    <property type="project" value="InterPro"/>
</dbReference>
<evidence type="ECO:0000313" key="2">
    <source>
        <dbReference type="Proteomes" id="UP000539710"/>
    </source>
</evidence>
<dbReference type="SUPFAM" id="SSF88713">
    <property type="entry name" value="Glycoside hydrolase/deacetylase"/>
    <property type="match status" value="1"/>
</dbReference>
<reference evidence="2" key="1">
    <citation type="submission" date="2020-07" db="EMBL/GenBank/DDBJ databases">
        <title>Flavobacterium sp. xlx-214.</title>
        <authorList>
            <person name="Yang C."/>
        </authorList>
    </citation>
    <scope>NUCLEOTIDE SEQUENCE [LARGE SCALE GENOMIC DNA]</scope>
    <source>
        <strain evidence="2">CX-624</strain>
    </source>
</reference>
<organism evidence="1 2">
    <name type="scientific">Marnyiella aurantia</name>
    <dbReference type="NCBI Taxonomy" id="2758037"/>
    <lineage>
        <taxon>Bacteria</taxon>
        <taxon>Pseudomonadati</taxon>
        <taxon>Bacteroidota</taxon>
        <taxon>Flavobacteriia</taxon>
        <taxon>Flavobacteriales</taxon>
        <taxon>Weeksellaceae</taxon>
        <taxon>Marnyiella</taxon>
    </lineage>
</organism>
<accession>A0A838ZLM9</accession>
<dbReference type="Proteomes" id="UP000539710">
    <property type="component" value="Unassembled WGS sequence"/>
</dbReference>
<protein>
    <recommendedName>
        <fullName evidence="3">Polysaccharide deacetylase</fullName>
    </recommendedName>
</protein>
<dbReference type="RefSeq" id="WP_181887548.1">
    <property type="nucleotide sequence ID" value="NZ_JACEUX010000003.1"/>
</dbReference>
<dbReference type="InterPro" id="IPR011330">
    <property type="entry name" value="Glyco_hydro/deAcase_b/a-brl"/>
</dbReference>
<dbReference type="EMBL" id="JACEUX010000003">
    <property type="protein sequence ID" value="MBA5247447.1"/>
    <property type="molecule type" value="Genomic_DNA"/>
</dbReference>
<evidence type="ECO:0000313" key="1">
    <source>
        <dbReference type="EMBL" id="MBA5247447.1"/>
    </source>
</evidence>
<gene>
    <name evidence="1" type="ORF">H2507_09720</name>
</gene>
<dbReference type="AlphaFoldDB" id="A0A838ZLM9"/>
<keyword evidence="2" id="KW-1185">Reference proteome</keyword>
<evidence type="ECO:0008006" key="3">
    <source>
        <dbReference type="Google" id="ProtNLM"/>
    </source>
</evidence>
<proteinExistence type="predicted"/>
<comment type="caution">
    <text evidence="1">The sequence shown here is derived from an EMBL/GenBank/DDBJ whole genome shotgun (WGS) entry which is preliminary data.</text>
</comment>
<name>A0A838ZLM9_9FLAO</name>